<dbReference type="AlphaFoldDB" id="A0AAV1HEX7"/>
<evidence type="ECO:0000256" key="21">
    <source>
        <dbReference type="SAM" id="MobiDB-lite"/>
    </source>
</evidence>
<comment type="similarity">
    <text evidence="19 20">Belongs to the TRAFAC class TrmE-Era-EngA-EngB-Septin-like GTPase superfamily. Septin GTPase family.</text>
</comment>
<dbReference type="PIRSF" id="PIRSF006698">
    <property type="entry name" value="Septin"/>
    <property type="match status" value="1"/>
</dbReference>
<evidence type="ECO:0000256" key="3">
    <source>
        <dbReference type="ARBA" id="ARBA00004430"/>
    </source>
</evidence>
<dbReference type="InterPro" id="IPR027417">
    <property type="entry name" value="P-loop_NTPase"/>
</dbReference>
<dbReference type="GO" id="GO:0031105">
    <property type="term" value="C:septin complex"/>
    <property type="evidence" value="ECO:0007669"/>
    <property type="project" value="InterPro"/>
</dbReference>
<evidence type="ECO:0000313" key="23">
    <source>
        <dbReference type="EMBL" id="CAJ1084135.1"/>
    </source>
</evidence>
<reference evidence="23" key="1">
    <citation type="submission" date="2023-08" db="EMBL/GenBank/DDBJ databases">
        <authorList>
            <person name="Alioto T."/>
            <person name="Alioto T."/>
            <person name="Gomez Garrido J."/>
        </authorList>
    </citation>
    <scope>NUCLEOTIDE SEQUENCE</scope>
</reference>
<keyword evidence="12" id="KW-0175">Coiled coil</keyword>
<name>A0AAV1HEX7_XYRNO</name>
<evidence type="ECO:0000256" key="1">
    <source>
        <dbReference type="ARBA" id="ARBA00004186"/>
    </source>
</evidence>
<evidence type="ECO:0000256" key="12">
    <source>
        <dbReference type="ARBA" id="ARBA00023054"/>
    </source>
</evidence>
<dbReference type="Gene3D" id="3.40.50.300">
    <property type="entry name" value="P-loop containing nucleotide triphosphate hydrolases"/>
    <property type="match status" value="1"/>
</dbReference>
<dbReference type="InterPro" id="IPR008115">
    <property type="entry name" value="Septin7"/>
</dbReference>
<evidence type="ECO:0000256" key="5">
    <source>
        <dbReference type="ARBA" id="ARBA00004629"/>
    </source>
</evidence>
<evidence type="ECO:0000256" key="7">
    <source>
        <dbReference type="ARBA" id="ARBA00022490"/>
    </source>
</evidence>
<keyword evidence="9 20" id="KW-0547">Nucleotide-binding</keyword>
<organism evidence="23 24">
    <name type="scientific">Xyrichtys novacula</name>
    <name type="common">Pearly razorfish</name>
    <name type="synonym">Hemipteronotus novacula</name>
    <dbReference type="NCBI Taxonomy" id="13765"/>
    <lineage>
        <taxon>Eukaryota</taxon>
        <taxon>Metazoa</taxon>
        <taxon>Chordata</taxon>
        <taxon>Craniata</taxon>
        <taxon>Vertebrata</taxon>
        <taxon>Euteleostomi</taxon>
        <taxon>Actinopterygii</taxon>
        <taxon>Neopterygii</taxon>
        <taxon>Teleostei</taxon>
        <taxon>Neoteleostei</taxon>
        <taxon>Acanthomorphata</taxon>
        <taxon>Eupercaria</taxon>
        <taxon>Labriformes</taxon>
        <taxon>Labridae</taxon>
        <taxon>Xyrichtys</taxon>
    </lineage>
</organism>
<keyword evidence="6" id="KW-0158">Chromosome</keyword>
<evidence type="ECO:0000256" key="13">
    <source>
        <dbReference type="ARBA" id="ARBA00023069"/>
    </source>
</evidence>
<evidence type="ECO:0000256" key="17">
    <source>
        <dbReference type="ARBA" id="ARBA00023306"/>
    </source>
</evidence>
<dbReference type="GO" id="GO:0030496">
    <property type="term" value="C:midbody"/>
    <property type="evidence" value="ECO:0007669"/>
    <property type="project" value="UniProtKB-SubCell"/>
</dbReference>
<dbReference type="GO" id="GO:0000776">
    <property type="term" value="C:kinetochore"/>
    <property type="evidence" value="ECO:0007669"/>
    <property type="project" value="UniProtKB-KW"/>
</dbReference>
<dbReference type="InterPro" id="IPR016491">
    <property type="entry name" value="Septin"/>
</dbReference>
<evidence type="ECO:0000259" key="22">
    <source>
        <dbReference type="PROSITE" id="PS51719"/>
    </source>
</evidence>
<evidence type="ECO:0000256" key="6">
    <source>
        <dbReference type="ARBA" id="ARBA00022454"/>
    </source>
</evidence>
<dbReference type="CDD" id="cd01850">
    <property type="entry name" value="CDC_Septin"/>
    <property type="match status" value="1"/>
</dbReference>
<evidence type="ECO:0000256" key="15">
    <source>
        <dbReference type="ARBA" id="ARBA00023212"/>
    </source>
</evidence>
<keyword evidence="11" id="KW-0995">Kinetochore</keyword>
<dbReference type="EMBL" id="OY660884">
    <property type="protein sequence ID" value="CAJ1084135.1"/>
    <property type="molecule type" value="Genomic_DNA"/>
</dbReference>
<dbReference type="Pfam" id="PF00735">
    <property type="entry name" value="Septin"/>
    <property type="match status" value="1"/>
</dbReference>
<evidence type="ECO:0000256" key="2">
    <source>
        <dbReference type="ARBA" id="ARBA00004214"/>
    </source>
</evidence>
<dbReference type="SUPFAM" id="SSF52540">
    <property type="entry name" value="P-loop containing nucleoside triphosphate hydrolases"/>
    <property type="match status" value="1"/>
</dbReference>
<keyword evidence="18" id="KW-0137">Centromere</keyword>
<protein>
    <recommendedName>
        <fullName evidence="19">Septin</fullName>
    </recommendedName>
</protein>
<keyword evidence="15" id="KW-0206">Cytoskeleton</keyword>
<evidence type="ECO:0000256" key="14">
    <source>
        <dbReference type="ARBA" id="ARBA00023134"/>
    </source>
</evidence>
<dbReference type="GO" id="GO:0051301">
    <property type="term" value="P:cell division"/>
    <property type="evidence" value="ECO:0007669"/>
    <property type="project" value="UniProtKB-KW"/>
</dbReference>
<evidence type="ECO:0000256" key="9">
    <source>
        <dbReference type="ARBA" id="ARBA00022741"/>
    </source>
</evidence>
<dbReference type="Proteomes" id="UP001178508">
    <property type="component" value="Chromosome 21"/>
</dbReference>
<feature type="compositionally biased region" description="Basic and acidic residues" evidence="21">
    <location>
        <begin position="386"/>
        <end position="421"/>
    </location>
</feature>
<keyword evidence="10" id="KW-0498">Mitosis</keyword>
<dbReference type="PANTHER" id="PTHR18884">
    <property type="entry name" value="SEPTIN"/>
    <property type="match status" value="1"/>
</dbReference>
<evidence type="ECO:0000256" key="19">
    <source>
        <dbReference type="PIRNR" id="PIRNR006698"/>
    </source>
</evidence>
<keyword evidence="24" id="KW-1185">Reference proteome</keyword>
<keyword evidence="17" id="KW-0131">Cell cycle</keyword>
<dbReference type="GO" id="GO:0005525">
    <property type="term" value="F:GTP binding"/>
    <property type="evidence" value="ECO:0007669"/>
    <property type="project" value="UniProtKB-UniRule"/>
</dbReference>
<evidence type="ECO:0000256" key="8">
    <source>
        <dbReference type="ARBA" id="ARBA00022618"/>
    </source>
</evidence>
<evidence type="ECO:0000256" key="10">
    <source>
        <dbReference type="ARBA" id="ARBA00022776"/>
    </source>
</evidence>
<dbReference type="PROSITE" id="PS51719">
    <property type="entry name" value="G_SEPTIN"/>
    <property type="match status" value="1"/>
</dbReference>
<keyword evidence="13" id="KW-0969">Cilium</keyword>
<evidence type="ECO:0000256" key="20">
    <source>
        <dbReference type="RuleBase" id="RU004560"/>
    </source>
</evidence>
<feature type="region of interest" description="Disordered" evidence="21">
    <location>
        <begin position="386"/>
        <end position="425"/>
    </location>
</feature>
<dbReference type="GO" id="GO:0032154">
    <property type="term" value="C:cleavage furrow"/>
    <property type="evidence" value="ECO:0007669"/>
    <property type="project" value="UniProtKB-SubCell"/>
</dbReference>
<proteinExistence type="inferred from homology"/>
<evidence type="ECO:0000256" key="18">
    <source>
        <dbReference type="ARBA" id="ARBA00023328"/>
    </source>
</evidence>
<dbReference type="InterPro" id="IPR030379">
    <property type="entry name" value="G_SEPTIN_dom"/>
</dbReference>
<sequence>MSDGETFVGEAVGNGGIMALFIFGPQQQKNLEGYVGFANLPNQVYRKSVKRGFEFTLMVVGESGLGKSTLINSLFLTDLYSSEYPGPSHRIKKTVQVEQSKVLVKEGGVHLLLTIVDTPGFGDAVDNSNCWQPVIDYIDNKFEDYLNSESRVNRRQMPDSRVHCCLYFIAPSGHGLKPLDIEFMRRLHEKVNIIPLIAKADTMTPEECQQFKTQIMKEIHEHKIKTYEFPESDDEEEMKLVRKIKDRLPLAVVGSNTIIEVNGKRVRGRQYPWGVAEVENSEHCDFTILRNMLIRTHMQDLKDVTNNVHYENYRSRKLAAVTYNGVDNNKNKGQLTKPDTADGMSPLAQMEEERREHVSKMKKMEQEMEQVFEMKVKEKLQKLRDSEAELQRRHEQMKKNLDAQHKELEEKRRQHEEEKASWDAQQRILEQQKLDASRTLEKNKKKKIF</sequence>
<dbReference type="FunFam" id="3.40.50.300:FF:000162">
    <property type="entry name" value="septin-7 isoform X1"/>
    <property type="match status" value="1"/>
</dbReference>
<evidence type="ECO:0000256" key="4">
    <source>
        <dbReference type="ARBA" id="ARBA00004626"/>
    </source>
</evidence>
<dbReference type="PRINTS" id="PR01742">
    <property type="entry name" value="SEPTIN7"/>
</dbReference>
<accession>A0AAV1HEX7</accession>
<dbReference type="GO" id="GO:0005819">
    <property type="term" value="C:spindle"/>
    <property type="evidence" value="ECO:0007669"/>
    <property type="project" value="UniProtKB-SubCell"/>
</dbReference>
<evidence type="ECO:0000256" key="11">
    <source>
        <dbReference type="ARBA" id="ARBA00022838"/>
    </source>
</evidence>
<dbReference type="GO" id="GO:0005930">
    <property type="term" value="C:axoneme"/>
    <property type="evidence" value="ECO:0007669"/>
    <property type="project" value="UniProtKB-SubCell"/>
</dbReference>
<feature type="domain" description="Septin-type G" evidence="22">
    <location>
        <begin position="51"/>
        <end position="320"/>
    </location>
</feature>
<evidence type="ECO:0000313" key="24">
    <source>
        <dbReference type="Proteomes" id="UP001178508"/>
    </source>
</evidence>
<keyword evidence="7" id="KW-0963">Cytoplasm</keyword>
<keyword evidence="16" id="KW-0966">Cell projection</keyword>
<gene>
    <name evidence="23" type="ORF">XNOV1_A033580</name>
</gene>
<comment type="subcellular location">
    <subcellularLocation>
        <location evidence="5">Chromosome</location>
        <location evidence="5">Centromere</location>
        <location evidence="5">Kinetochore</location>
    </subcellularLocation>
    <subcellularLocation>
        <location evidence="4">Cleavage furrow</location>
    </subcellularLocation>
    <subcellularLocation>
        <location evidence="3">Cytoplasm</location>
        <location evidence="3">Cytoskeleton</location>
        <location evidence="3">Cilium axoneme</location>
    </subcellularLocation>
    <subcellularLocation>
        <location evidence="1">Cytoplasm</location>
        <location evidence="1">Cytoskeleton</location>
        <location evidence="1">Spindle</location>
    </subcellularLocation>
    <subcellularLocation>
        <location evidence="2">Midbody</location>
    </subcellularLocation>
</comment>
<keyword evidence="8" id="KW-0132">Cell division</keyword>
<evidence type="ECO:0000256" key="16">
    <source>
        <dbReference type="ARBA" id="ARBA00023273"/>
    </source>
</evidence>
<keyword evidence="14 20" id="KW-0342">GTP-binding</keyword>